<protein>
    <submittedName>
        <fullName evidence="1">Uncharacterized protein</fullName>
    </submittedName>
</protein>
<dbReference type="EMBL" id="CM042885">
    <property type="protein sequence ID" value="KAI4364598.1"/>
    <property type="molecule type" value="Genomic_DNA"/>
</dbReference>
<proteinExistence type="predicted"/>
<evidence type="ECO:0000313" key="1">
    <source>
        <dbReference type="EMBL" id="KAI4364598.1"/>
    </source>
</evidence>
<sequence>MSAPLLPLNTASFPKPCPSHFPARRRSSAAPAVSAAPPRWDSNAEPIPRGRFYGLDLDGDGGTGFVFDGGSKENKKRVWWSDVDGGEAEGEVEEEEFDSAEEEFWGFKLLAAFGWMVPAVGISLLLGTGPNAFIMALAVPLGQRLISLAFEKAVGMAGDASRPRYRPTKTRRKPYPKAKAKTDVKKVNPNERRGSGSGGERNGYRSWAAADASYRSAGGEEKKSKYGGWDDLDDISRASKVGANAAPPRRDDSGPFRQQRRKNKSSNRVGRANETPLLMRLLIAAFPFLGFWTRLF</sequence>
<comment type="caution">
    <text evidence="1">The sequence shown here is derived from an EMBL/GenBank/DDBJ whole genome shotgun (WGS) entry which is preliminary data.</text>
</comment>
<dbReference type="Proteomes" id="UP001057402">
    <property type="component" value="Chromosome 6"/>
</dbReference>
<organism evidence="1 2">
    <name type="scientific">Melastoma candidum</name>
    <dbReference type="NCBI Taxonomy" id="119954"/>
    <lineage>
        <taxon>Eukaryota</taxon>
        <taxon>Viridiplantae</taxon>
        <taxon>Streptophyta</taxon>
        <taxon>Embryophyta</taxon>
        <taxon>Tracheophyta</taxon>
        <taxon>Spermatophyta</taxon>
        <taxon>Magnoliopsida</taxon>
        <taxon>eudicotyledons</taxon>
        <taxon>Gunneridae</taxon>
        <taxon>Pentapetalae</taxon>
        <taxon>rosids</taxon>
        <taxon>malvids</taxon>
        <taxon>Myrtales</taxon>
        <taxon>Melastomataceae</taxon>
        <taxon>Melastomatoideae</taxon>
        <taxon>Melastomateae</taxon>
        <taxon>Melastoma</taxon>
    </lineage>
</organism>
<gene>
    <name evidence="1" type="ORF">MLD38_020669</name>
</gene>
<keyword evidence="2" id="KW-1185">Reference proteome</keyword>
<reference evidence="2" key="1">
    <citation type="journal article" date="2023" name="Front. Plant Sci.">
        <title>Chromosomal-level genome assembly of Melastoma candidum provides insights into trichome evolution.</title>
        <authorList>
            <person name="Zhong Y."/>
            <person name="Wu W."/>
            <person name="Sun C."/>
            <person name="Zou P."/>
            <person name="Liu Y."/>
            <person name="Dai S."/>
            <person name="Zhou R."/>
        </authorList>
    </citation>
    <scope>NUCLEOTIDE SEQUENCE [LARGE SCALE GENOMIC DNA]</scope>
</reference>
<name>A0ACB9QLR5_9MYRT</name>
<evidence type="ECO:0000313" key="2">
    <source>
        <dbReference type="Proteomes" id="UP001057402"/>
    </source>
</evidence>
<accession>A0ACB9QLR5</accession>